<feature type="transmembrane region" description="Helical" evidence="2">
    <location>
        <begin position="12"/>
        <end position="34"/>
    </location>
</feature>
<evidence type="ECO:0000256" key="2">
    <source>
        <dbReference type="SAM" id="Phobius"/>
    </source>
</evidence>
<comment type="caution">
    <text evidence="3">The sequence shown here is derived from an EMBL/GenBank/DDBJ whole genome shotgun (WGS) entry which is preliminary data.</text>
</comment>
<keyword evidence="2" id="KW-0812">Transmembrane</keyword>
<feature type="region of interest" description="Disordered" evidence="1">
    <location>
        <begin position="350"/>
        <end position="388"/>
    </location>
</feature>
<feature type="compositionally biased region" description="Basic residues" evidence="1">
    <location>
        <begin position="377"/>
        <end position="388"/>
    </location>
</feature>
<organism evidence="3 4">
    <name type="scientific">Catellatospora coxensis</name>
    <dbReference type="NCBI Taxonomy" id="310354"/>
    <lineage>
        <taxon>Bacteria</taxon>
        <taxon>Bacillati</taxon>
        <taxon>Actinomycetota</taxon>
        <taxon>Actinomycetes</taxon>
        <taxon>Micromonosporales</taxon>
        <taxon>Micromonosporaceae</taxon>
        <taxon>Catellatospora</taxon>
    </lineage>
</organism>
<name>A0A8J3KZK6_9ACTN</name>
<sequence>MGTIKRLVLSRKTAVAIGVALFVAALVSIGIFVADKVAADDPEVNASLSPNWLPSNAIALGAATEEDFAGVLYYSLPELRLCPRSDGRWDGSLLWSGYMPHKNPDPNSSATYRILSGSMISEGQLVLALPSGTTDIKRATVDLNMVQQYADGMSGLPMIGGMTDPPPTVEETFSHKIIRFSPFAGAGVASDDFLVAAGRISFILPALSTRRNGFGDWQFELPFSGQTYGAMTAGLGKARPITSADTGLVLAQDHLDELGADRDPPPRLAIALCRNNKTYTLSEFNSEPRQTDTEYRWTTSLPNISQINGRITGGTLRDLADNSLGFSFAILGALLGAVYGVALTRKEQGLPSHLAGGNRGPAARSKPSPEDGAESRPKRKRGTKGRRK</sequence>
<protein>
    <submittedName>
        <fullName evidence="3">Uncharacterized protein</fullName>
    </submittedName>
</protein>
<feature type="compositionally biased region" description="Basic and acidic residues" evidence="1">
    <location>
        <begin position="367"/>
        <end position="376"/>
    </location>
</feature>
<dbReference type="Proteomes" id="UP000630887">
    <property type="component" value="Unassembled WGS sequence"/>
</dbReference>
<dbReference type="EMBL" id="BONI01000194">
    <property type="protein sequence ID" value="GIG11663.1"/>
    <property type="molecule type" value="Genomic_DNA"/>
</dbReference>
<keyword evidence="2" id="KW-0472">Membrane</keyword>
<evidence type="ECO:0000256" key="1">
    <source>
        <dbReference type="SAM" id="MobiDB-lite"/>
    </source>
</evidence>
<feature type="transmembrane region" description="Helical" evidence="2">
    <location>
        <begin position="324"/>
        <end position="343"/>
    </location>
</feature>
<accession>A0A8J3KZK6</accession>
<gene>
    <name evidence="3" type="ORF">Cco03nite_83630</name>
</gene>
<reference evidence="3 4" key="1">
    <citation type="submission" date="2021-01" db="EMBL/GenBank/DDBJ databases">
        <title>Whole genome shotgun sequence of Catellatospora coxensis NBRC 107359.</title>
        <authorList>
            <person name="Komaki H."/>
            <person name="Tamura T."/>
        </authorList>
    </citation>
    <scope>NUCLEOTIDE SEQUENCE [LARGE SCALE GENOMIC DNA]</scope>
    <source>
        <strain evidence="3 4">NBRC 107359</strain>
    </source>
</reference>
<keyword evidence="4" id="KW-1185">Reference proteome</keyword>
<dbReference type="RefSeq" id="WP_203699623.1">
    <property type="nucleotide sequence ID" value="NZ_BONI01000194.1"/>
</dbReference>
<proteinExistence type="predicted"/>
<evidence type="ECO:0000313" key="4">
    <source>
        <dbReference type="Proteomes" id="UP000630887"/>
    </source>
</evidence>
<dbReference type="AlphaFoldDB" id="A0A8J3KZK6"/>
<keyword evidence="2" id="KW-1133">Transmembrane helix</keyword>
<evidence type="ECO:0000313" key="3">
    <source>
        <dbReference type="EMBL" id="GIG11663.1"/>
    </source>
</evidence>